<feature type="compositionally biased region" description="Basic residues" evidence="1">
    <location>
        <begin position="218"/>
        <end position="228"/>
    </location>
</feature>
<feature type="compositionally biased region" description="Basic and acidic residues" evidence="1">
    <location>
        <begin position="396"/>
        <end position="417"/>
    </location>
</feature>
<feature type="compositionally biased region" description="Basic and acidic residues" evidence="1">
    <location>
        <begin position="294"/>
        <end position="311"/>
    </location>
</feature>
<feature type="compositionally biased region" description="Low complexity" evidence="1">
    <location>
        <begin position="314"/>
        <end position="326"/>
    </location>
</feature>
<keyword evidence="3" id="KW-1185">Reference proteome</keyword>
<evidence type="ECO:0000256" key="1">
    <source>
        <dbReference type="SAM" id="MobiDB-lite"/>
    </source>
</evidence>
<evidence type="ECO:0000313" key="3">
    <source>
        <dbReference type="Proteomes" id="UP000053989"/>
    </source>
</evidence>
<organism evidence="2 3">
    <name type="scientific">Scleroderma citrinum Foug A</name>
    <dbReference type="NCBI Taxonomy" id="1036808"/>
    <lineage>
        <taxon>Eukaryota</taxon>
        <taxon>Fungi</taxon>
        <taxon>Dikarya</taxon>
        <taxon>Basidiomycota</taxon>
        <taxon>Agaricomycotina</taxon>
        <taxon>Agaricomycetes</taxon>
        <taxon>Agaricomycetidae</taxon>
        <taxon>Boletales</taxon>
        <taxon>Sclerodermatineae</taxon>
        <taxon>Sclerodermataceae</taxon>
        <taxon>Scleroderma</taxon>
    </lineage>
</organism>
<dbReference type="InParanoid" id="A0A0C2ZK52"/>
<feature type="compositionally biased region" description="Polar residues" evidence="1">
    <location>
        <begin position="193"/>
        <end position="207"/>
    </location>
</feature>
<accession>A0A0C2ZK52</accession>
<feature type="compositionally biased region" description="Basic and acidic residues" evidence="1">
    <location>
        <begin position="73"/>
        <end position="89"/>
    </location>
</feature>
<feature type="region of interest" description="Disordered" evidence="1">
    <location>
        <begin position="387"/>
        <end position="417"/>
    </location>
</feature>
<reference evidence="2 3" key="1">
    <citation type="submission" date="2014-04" db="EMBL/GenBank/DDBJ databases">
        <authorList>
            <consortium name="DOE Joint Genome Institute"/>
            <person name="Kuo A."/>
            <person name="Kohler A."/>
            <person name="Nagy L.G."/>
            <person name="Floudas D."/>
            <person name="Copeland A."/>
            <person name="Barry K.W."/>
            <person name="Cichocki N."/>
            <person name="Veneault-Fourrey C."/>
            <person name="LaButti K."/>
            <person name="Lindquist E.A."/>
            <person name="Lipzen A."/>
            <person name="Lundell T."/>
            <person name="Morin E."/>
            <person name="Murat C."/>
            <person name="Sun H."/>
            <person name="Tunlid A."/>
            <person name="Henrissat B."/>
            <person name="Grigoriev I.V."/>
            <person name="Hibbett D.S."/>
            <person name="Martin F."/>
            <person name="Nordberg H.P."/>
            <person name="Cantor M.N."/>
            <person name="Hua S.X."/>
        </authorList>
    </citation>
    <scope>NUCLEOTIDE SEQUENCE [LARGE SCALE GENOMIC DNA]</scope>
    <source>
        <strain evidence="2 3">Foug A</strain>
    </source>
</reference>
<reference evidence="3" key="2">
    <citation type="submission" date="2015-01" db="EMBL/GenBank/DDBJ databases">
        <title>Evolutionary Origins and Diversification of the Mycorrhizal Mutualists.</title>
        <authorList>
            <consortium name="DOE Joint Genome Institute"/>
            <consortium name="Mycorrhizal Genomics Consortium"/>
            <person name="Kohler A."/>
            <person name="Kuo A."/>
            <person name="Nagy L.G."/>
            <person name="Floudas D."/>
            <person name="Copeland A."/>
            <person name="Barry K.W."/>
            <person name="Cichocki N."/>
            <person name="Veneault-Fourrey C."/>
            <person name="LaButti K."/>
            <person name="Lindquist E.A."/>
            <person name="Lipzen A."/>
            <person name="Lundell T."/>
            <person name="Morin E."/>
            <person name="Murat C."/>
            <person name="Riley R."/>
            <person name="Ohm R."/>
            <person name="Sun H."/>
            <person name="Tunlid A."/>
            <person name="Henrissat B."/>
            <person name="Grigoriev I.V."/>
            <person name="Hibbett D.S."/>
            <person name="Martin F."/>
        </authorList>
    </citation>
    <scope>NUCLEOTIDE SEQUENCE [LARGE SCALE GENOMIC DNA]</scope>
    <source>
        <strain evidence="3">Foug A</strain>
    </source>
</reference>
<protein>
    <submittedName>
        <fullName evidence="2">Uncharacterized protein</fullName>
    </submittedName>
</protein>
<feature type="compositionally biased region" description="Basic and acidic residues" evidence="1">
    <location>
        <begin position="51"/>
        <end position="61"/>
    </location>
</feature>
<proteinExistence type="predicted"/>
<evidence type="ECO:0000313" key="2">
    <source>
        <dbReference type="EMBL" id="KIM53047.1"/>
    </source>
</evidence>
<feature type="region of interest" description="Disordered" evidence="1">
    <location>
        <begin position="31"/>
        <end position="367"/>
    </location>
</feature>
<dbReference type="AlphaFoldDB" id="A0A0C2ZK52"/>
<dbReference type="STRING" id="1036808.A0A0C2ZK52"/>
<dbReference type="Proteomes" id="UP000053989">
    <property type="component" value="Unassembled WGS sequence"/>
</dbReference>
<sequence length="417" mass="46541">MTEHTASPEPIAKISGASDERIAHWVDTHIPYNGQFRSPDSPPSVVEEIELASHHSDEDSSHSLPPKMVLKYSDGRGEPISHWHYDPHYPHYRGPAPRSRPQTPHQRSKSAIGHRPPPPIYPVDHGHPLAPEELDYDSAPEDIQILPADPSAQPQRVTGSYRPRRLSEPFRGHPQPPPTRDADVYDSPPPRYVTQTLNVPASVTYSHPPQHIRDPYSHHHPSHPHSRGNRPPPSIVYAPGHHHNTDHFAPPTIVHAPHKAPGLNHTGNSPNGFPQYPRITTKPYPPVHGQLGLPEEKRYGPRGPRPREDTLRASPISKSTSGSSNSTYYVLPNAGQKIKVLNGPEPSLYNGSSAKSPSLPRTPDSATAFGFKRPLFSRLFSFASDISRGPKSQRLSRKDFQRRHSIDISRSQSRDRR</sequence>
<dbReference type="HOGENOM" id="CLU_031737_0_0_1"/>
<name>A0A0C2ZK52_9AGAM</name>
<gene>
    <name evidence="2" type="ORF">SCLCIDRAFT_465934</name>
</gene>
<dbReference type="EMBL" id="KN822191">
    <property type="protein sequence ID" value="KIM53047.1"/>
    <property type="molecule type" value="Genomic_DNA"/>
</dbReference>
<dbReference type="OrthoDB" id="3249663at2759"/>